<comment type="caution">
    <text evidence="2">The sequence shown here is derived from an EMBL/GenBank/DDBJ whole genome shotgun (WGS) entry which is preliminary data.</text>
</comment>
<evidence type="ECO:0000313" key="3">
    <source>
        <dbReference type="Proteomes" id="UP001362999"/>
    </source>
</evidence>
<keyword evidence="1" id="KW-0472">Membrane</keyword>
<sequence length="122" mass="13405">MGAGDELLVGRVRMGEWEAGAGLAGEAGWMGLRAPTSEAASPGYELDVAFFLRVVACLTGFSLSLPFTYSVSYPCFTWMMSKMLDTRLDEEQDVSRSLHHPMIEERESGEYGPDNTGAVLRY</sequence>
<reference evidence="2 3" key="1">
    <citation type="journal article" date="2024" name="J Genomics">
        <title>Draft genome sequencing and assembly of Favolaschia claudopus CIRM-BRFM 2984 isolated from oak limbs.</title>
        <authorList>
            <person name="Navarro D."/>
            <person name="Drula E."/>
            <person name="Chaduli D."/>
            <person name="Cazenave R."/>
            <person name="Ahrendt S."/>
            <person name="Wang J."/>
            <person name="Lipzen A."/>
            <person name="Daum C."/>
            <person name="Barry K."/>
            <person name="Grigoriev I.V."/>
            <person name="Favel A."/>
            <person name="Rosso M.N."/>
            <person name="Martin F."/>
        </authorList>
    </citation>
    <scope>NUCLEOTIDE SEQUENCE [LARGE SCALE GENOMIC DNA]</scope>
    <source>
        <strain evidence="2 3">CIRM-BRFM 2984</strain>
    </source>
</reference>
<evidence type="ECO:0000313" key="2">
    <source>
        <dbReference type="EMBL" id="KAK7035583.1"/>
    </source>
</evidence>
<evidence type="ECO:0000256" key="1">
    <source>
        <dbReference type="SAM" id="Phobius"/>
    </source>
</evidence>
<dbReference type="Proteomes" id="UP001362999">
    <property type="component" value="Unassembled WGS sequence"/>
</dbReference>
<accession>A0AAW0C909</accession>
<keyword evidence="1" id="KW-0812">Transmembrane</keyword>
<dbReference type="AlphaFoldDB" id="A0AAW0C909"/>
<gene>
    <name evidence="2" type="ORF">R3P38DRAFT_3263123</name>
</gene>
<feature type="transmembrane region" description="Helical" evidence="1">
    <location>
        <begin position="50"/>
        <end position="73"/>
    </location>
</feature>
<keyword evidence="3" id="KW-1185">Reference proteome</keyword>
<protein>
    <submittedName>
        <fullName evidence="2">Uncharacterized protein</fullName>
    </submittedName>
</protein>
<keyword evidence="1" id="KW-1133">Transmembrane helix</keyword>
<organism evidence="2 3">
    <name type="scientific">Favolaschia claudopus</name>
    <dbReference type="NCBI Taxonomy" id="2862362"/>
    <lineage>
        <taxon>Eukaryota</taxon>
        <taxon>Fungi</taxon>
        <taxon>Dikarya</taxon>
        <taxon>Basidiomycota</taxon>
        <taxon>Agaricomycotina</taxon>
        <taxon>Agaricomycetes</taxon>
        <taxon>Agaricomycetidae</taxon>
        <taxon>Agaricales</taxon>
        <taxon>Marasmiineae</taxon>
        <taxon>Mycenaceae</taxon>
        <taxon>Favolaschia</taxon>
    </lineage>
</organism>
<proteinExistence type="predicted"/>
<dbReference type="EMBL" id="JAWWNJ010000019">
    <property type="protein sequence ID" value="KAK7035583.1"/>
    <property type="molecule type" value="Genomic_DNA"/>
</dbReference>
<name>A0AAW0C909_9AGAR</name>